<dbReference type="Gene3D" id="2.40.50.100">
    <property type="match status" value="1"/>
</dbReference>
<gene>
    <name evidence="10" type="ORF">BECKDK2373C_GA0170839_11018</name>
</gene>
<feature type="transmembrane region" description="Helical" evidence="7">
    <location>
        <begin position="58"/>
        <end position="77"/>
    </location>
</feature>
<protein>
    <submittedName>
        <fullName evidence="10">Membrane fusion protein, adhesin transport system</fullName>
    </submittedName>
</protein>
<accession>A0A450T825</accession>
<proteinExistence type="predicted"/>
<dbReference type="Pfam" id="PF25994">
    <property type="entry name" value="HH_AprE"/>
    <property type="match status" value="1"/>
</dbReference>
<evidence type="ECO:0000256" key="1">
    <source>
        <dbReference type="ARBA" id="ARBA00004167"/>
    </source>
</evidence>
<feature type="region of interest" description="Disordered" evidence="6">
    <location>
        <begin position="17"/>
        <end position="42"/>
    </location>
</feature>
<dbReference type="InterPro" id="IPR058781">
    <property type="entry name" value="HH_AprE-like"/>
</dbReference>
<dbReference type="PRINTS" id="PR01490">
    <property type="entry name" value="RTXTOXIND"/>
</dbReference>
<dbReference type="Gene3D" id="1.10.287.470">
    <property type="entry name" value="Helix hairpin bin"/>
    <property type="match status" value="1"/>
</dbReference>
<comment type="subcellular location">
    <subcellularLocation>
        <location evidence="1">Membrane</location>
        <topology evidence="1">Single-pass membrane protein</topology>
    </subcellularLocation>
</comment>
<evidence type="ECO:0000256" key="7">
    <source>
        <dbReference type="SAM" id="Phobius"/>
    </source>
</evidence>
<organism evidence="10">
    <name type="scientific">Candidatus Kentrum sp. DK</name>
    <dbReference type="NCBI Taxonomy" id="2126562"/>
    <lineage>
        <taxon>Bacteria</taxon>
        <taxon>Pseudomonadati</taxon>
        <taxon>Pseudomonadota</taxon>
        <taxon>Gammaproteobacteria</taxon>
        <taxon>Candidatus Kentrum</taxon>
    </lineage>
</organism>
<dbReference type="Pfam" id="PF26002">
    <property type="entry name" value="Beta-barrel_AprE"/>
    <property type="match status" value="1"/>
</dbReference>
<keyword evidence="4 7" id="KW-0472">Membrane</keyword>
<evidence type="ECO:0000256" key="5">
    <source>
        <dbReference type="SAM" id="Coils"/>
    </source>
</evidence>
<dbReference type="Gene3D" id="2.40.30.170">
    <property type="match status" value="1"/>
</dbReference>
<keyword evidence="5" id="KW-0175">Coiled coil</keyword>
<evidence type="ECO:0000256" key="6">
    <source>
        <dbReference type="SAM" id="MobiDB-lite"/>
    </source>
</evidence>
<dbReference type="InterPro" id="IPR058982">
    <property type="entry name" value="Beta-barrel_AprE"/>
</dbReference>
<feature type="domain" description="AprE-like long alpha-helical hairpin" evidence="8">
    <location>
        <begin position="134"/>
        <end position="214"/>
    </location>
</feature>
<feature type="coiled-coil region" evidence="5">
    <location>
        <begin position="188"/>
        <end position="275"/>
    </location>
</feature>
<evidence type="ECO:0000256" key="2">
    <source>
        <dbReference type="ARBA" id="ARBA00022692"/>
    </source>
</evidence>
<reference evidence="10" key="1">
    <citation type="submission" date="2019-02" db="EMBL/GenBank/DDBJ databases">
        <authorList>
            <person name="Gruber-Vodicka R. H."/>
            <person name="Seah K. B. B."/>
        </authorList>
    </citation>
    <scope>NUCLEOTIDE SEQUENCE</scope>
    <source>
        <strain evidence="10">BECK_DK161</strain>
    </source>
</reference>
<keyword evidence="3 7" id="KW-1133">Transmembrane helix</keyword>
<evidence type="ECO:0000259" key="9">
    <source>
        <dbReference type="Pfam" id="PF26002"/>
    </source>
</evidence>
<dbReference type="SUPFAM" id="SSF111369">
    <property type="entry name" value="HlyD-like secretion proteins"/>
    <property type="match status" value="1"/>
</dbReference>
<dbReference type="PANTHER" id="PTHR30386:SF26">
    <property type="entry name" value="TRANSPORT PROTEIN COMB"/>
    <property type="match status" value="1"/>
</dbReference>
<name>A0A450T825_9GAMM</name>
<evidence type="ECO:0000259" key="8">
    <source>
        <dbReference type="Pfam" id="PF25994"/>
    </source>
</evidence>
<dbReference type="InterPro" id="IPR050739">
    <property type="entry name" value="MFP"/>
</dbReference>
<evidence type="ECO:0000313" key="10">
    <source>
        <dbReference type="EMBL" id="VFJ62874.1"/>
    </source>
</evidence>
<dbReference type="PANTHER" id="PTHR30386">
    <property type="entry name" value="MEMBRANE FUSION SUBUNIT OF EMRAB-TOLC MULTIDRUG EFFLUX PUMP"/>
    <property type="match status" value="1"/>
</dbReference>
<dbReference type="GO" id="GO:0016020">
    <property type="term" value="C:membrane"/>
    <property type="evidence" value="ECO:0007669"/>
    <property type="project" value="UniProtKB-SubCell"/>
</dbReference>
<dbReference type="AlphaFoldDB" id="A0A450T825"/>
<keyword evidence="2 7" id="KW-0812">Transmembrane</keyword>
<evidence type="ECO:0000256" key="4">
    <source>
        <dbReference type="ARBA" id="ARBA00023136"/>
    </source>
</evidence>
<dbReference type="EMBL" id="CAADEY010000101">
    <property type="protein sequence ID" value="VFJ62874.1"/>
    <property type="molecule type" value="Genomic_DNA"/>
</dbReference>
<evidence type="ECO:0000256" key="3">
    <source>
        <dbReference type="ARBA" id="ARBA00022989"/>
    </source>
</evidence>
<feature type="domain" description="AprE-like beta-barrel" evidence="9">
    <location>
        <begin position="317"/>
        <end position="410"/>
    </location>
</feature>
<sequence length="433" mass="48442">MGPCWNRQAMKILRKKPRREADYPVARGDAGPHAGHDLSSSRQSRVDRLENFHRRHHGFVLWLLLAALVLFVLWANVFHIDEVARAAGEVIASSRVQVIQAVDGGVVLSLNVREGDRVKPGQVLARLDQTRIGAAVGEIEARLFALKTKATRLRAEVTGSEALVFSDEITERFRDIAEVEQALFRQRRTGLKEELRTLKVAVELAREELALVRGLMHSGDVSNTELLRAKRAVNEAEAKLINRKNRFLEEARAELTKVEDEIAQNEQVLARRRRELADSVFIALAPGIVKNIRVTTVGGVLRAGEEIMQIIPVDDDLIIEAKVSPADIARVHEGLEATIRFDPFDYTIHGGVKGKVTYVSADTLKEDTPQGEEIYYRVHVSPATYPVTTTTGRELEIMPGMTAQIDIRTGDRSLMDFLLKPLRKTLSESFGER</sequence>